<proteinExistence type="predicted"/>
<feature type="domain" description="Bacterial Ig-like" evidence="2">
    <location>
        <begin position="1159"/>
        <end position="1247"/>
    </location>
</feature>
<feature type="domain" description="Bacterial Ig-like" evidence="2">
    <location>
        <begin position="1050"/>
        <end position="1139"/>
    </location>
</feature>
<feature type="compositionally biased region" description="Polar residues" evidence="1">
    <location>
        <begin position="165"/>
        <end position="174"/>
    </location>
</feature>
<feature type="domain" description="Bacterial Ig-like" evidence="2">
    <location>
        <begin position="1461"/>
        <end position="1538"/>
    </location>
</feature>
<feature type="domain" description="Bacterial Ig-like" evidence="2">
    <location>
        <begin position="1787"/>
        <end position="1873"/>
    </location>
</feature>
<gene>
    <name evidence="4" type="ORF">I2492_17185</name>
    <name evidence="3" type="ORF">I2493_17180</name>
</gene>
<feature type="domain" description="Bacterial Ig-like" evidence="2">
    <location>
        <begin position="1366"/>
        <end position="1456"/>
    </location>
</feature>
<keyword evidence="6" id="KW-1185">Reference proteome</keyword>
<feature type="region of interest" description="Disordered" evidence="1">
    <location>
        <begin position="163"/>
        <end position="226"/>
    </location>
</feature>
<dbReference type="Pfam" id="PF19077">
    <property type="entry name" value="Big_13"/>
    <property type="match status" value="16"/>
</dbReference>
<organism evidence="4 5">
    <name type="scientific">Limnobaculum xujianqingii</name>
    <dbReference type="NCBI Taxonomy" id="2738837"/>
    <lineage>
        <taxon>Bacteria</taxon>
        <taxon>Pseudomonadati</taxon>
        <taxon>Pseudomonadota</taxon>
        <taxon>Gammaproteobacteria</taxon>
        <taxon>Enterobacterales</taxon>
        <taxon>Budviciaceae</taxon>
        <taxon>Limnobaculum</taxon>
    </lineage>
</organism>
<feature type="domain" description="Bacterial Ig-like" evidence="2">
    <location>
        <begin position="739"/>
        <end position="825"/>
    </location>
</feature>
<feature type="compositionally biased region" description="Acidic residues" evidence="1">
    <location>
        <begin position="185"/>
        <end position="199"/>
    </location>
</feature>
<evidence type="ECO:0000256" key="1">
    <source>
        <dbReference type="SAM" id="MobiDB-lite"/>
    </source>
</evidence>
<accession>A0A9D7FWC8</accession>
<evidence type="ECO:0000313" key="5">
    <source>
        <dbReference type="Proteomes" id="UP000807542"/>
    </source>
</evidence>
<dbReference type="InterPro" id="IPR013783">
    <property type="entry name" value="Ig-like_fold"/>
</dbReference>
<dbReference type="EMBL" id="JADRCP010000007">
    <property type="protein sequence ID" value="MBK5178054.1"/>
    <property type="molecule type" value="Genomic_DNA"/>
</dbReference>
<reference evidence="4 6" key="1">
    <citation type="submission" date="2020-11" db="EMBL/GenBank/DDBJ databases">
        <title>Insectihabitans protaetiae gen. nov. sp. nov. and Insectihabitans allomyrinae sp. nov., isolated from larvae of Protaetia brevitarsis seulensis and Allomyrina dichotoma, respectively.</title>
        <authorList>
            <person name="Lee S.D."/>
            <person name="Byeon Y.-S."/>
            <person name="Kim S.-M."/>
            <person name="Yang H.L."/>
            <person name="Kim I.S."/>
        </authorList>
    </citation>
    <scope>NUCLEOTIDE SEQUENCE</scope>
    <source>
        <strain evidence="4">CWB-B4</strain>
        <strain evidence="3 6">CWB-B43</strain>
    </source>
</reference>
<feature type="domain" description="Bacterial Ig-like" evidence="2">
    <location>
        <begin position="424"/>
        <end position="499"/>
    </location>
</feature>
<evidence type="ECO:0000313" key="3">
    <source>
        <dbReference type="EMBL" id="MBK5074744.1"/>
    </source>
</evidence>
<evidence type="ECO:0000313" key="4">
    <source>
        <dbReference type="EMBL" id="MBK5178054.1"/>
    </source>
</evidence>
<dbReference type="EMBL" id="JADRCQ010000007">
    <property type="protein sequence ID" value="MBK5074744.1"/>
    <property type="molecule type" value="Genomic_DNA"/>
</dbReference>
<dbReference type="Proteomes" id="UP000807542">
    <property type="component" value="Unassembled WGS sequence"/>
</dbReference>
<feature type="domain" description="Bacterial Ig-like" evidence="2">
    <location>
        <begin position="316"/>
        <end position="396"/>
    </location>
</feature>
<feature type="domain" description="Bacterial Ig-like" evidence="2">
    <location>
        <begin position="1566"/>
        <end position="1654"/>
    </location>
</feature>
<dbReference type="RefSeq" id="WP_228399209.1">
    <property type="nucleotide sequence ID" value="NZ_JADRCP010000007.1"/>
</dbReference>
<evidence type="ECO:0000313" key="6">
    <source>
        <dbReference type="Proteomes" id="UP001296969"/>
    </source>
</evidence>
<dbReference type="NCBIfam" id="NF033510">
    <property type="entry name" value="Ca_tandemer"/>
    <property type="match status" value="14"/>
</dbReference>
<feature type="domain" description="Bacterial Ig-like" evidence="2">
    <location>
        <begin position="949"/>
        <end position="1037"/>
    </location>
</feature>
<dbReference type="Gene3D" id="3.30.420.430">
    <property type="match status" value="11"/>
</dbReference>
<feature type="domain" description="Bacterial Ig-like" evidence="2">
    <location>
        <begin position="1265"/>
        <end position="1350"/>
    </location>
</feature>
<name>A0A9D7FWC8_9GAMM</name>
<feature type="domain" description="Bacterial Ig-like" evidence="2">
    <location>
        <begin position="524"/>
        <end position="613"/>
    </location>
</feature>
<comment type="caution">
    <text evidence="4">The sequence shown here is derived from an EMBL/GenBank/DDBJ whole genome shotgun (WGS) entry which is preliminary data.</text>
</comment>
<feature type="compositionally biased region" description="Low complexity" evidence="1">
    <location>
        <begin position="175"/>
        <end position="184"/>
    </location>
</feature>
<dbReference type="InterPro" id="IPR044016">
    <property type="entry name" value="Big_13"/>
</dbReference>
<evidence type="ECO:0000259" key="2">
    <source>
        <dbReference type="Pfam" id="PF19077"/>
    </source>
</evidence>
<dbReference type="Gene3D" id="2.60.40.10">
    <property type="entry name" value="Immunoglobulins"/>
    <property type="match status" value="4"/>
</dbReference>
<feature type="domain" description="Bacterial Ig-like" evidence="2">
    <location>
        <begin position="638"/>
        <end position="722"/>
    </location>
</feature>
<protein>
    <submittedName>
        <fullName evidence="4">Ig-like domain repeat protein</fullName>
    </submittedName>
</protein>
<sequence>MSNNVSLLVNSGSGSSQVISLDAGKPIKIKFQPGSQYLLKNADDNYAPKKVTLQRNGDDLYVILDGEENSVIVAEDYYVSGNNQPFLGMGDDGQLYAYPTANEDGSLTSVSLSGAPQGDASYLFESAEYADSSVMSSWPWFLGAAIVGGAGIGYAIYDHNKDDGGNSSSFSPLGSQPETQPEAQPESEAEPEPQPEPEPEPLPNPGGAIDDTLATPVVGDMSSDQSQTMIQGTGEAGCTITIYDNGEAIGSTIVSAEGNWVFTADTVLIDGSHNISLIQTSPSGVTNGSAEDFPFIVDTVPPATPVINDIAGDSSLPTFSGEGEPGSTITIFDNNTEISPAFMGRNTAGNGNVIGQVIVGEDGKWSFTPDSPLPAGEHHITVIATDKAGNQSSPSEEWVLTIHPTVLEVPTIESVIDDVGGYQGILQNGDNTDDYTPTFSGKAEAGGMVILYGNDQIIGSTVVDANGNWTFTPATPLAMGEYDFTVAAMDAAGNLSAQSGAIHLILDGVVVPNFVEITHIIDDVGAVTGSLASNDVTDDARPQISGTATPGHVINIYDGEILLGSTVAAANGGWSFTPEVDLADGRHSFTAVAVDATGNASSPTAEFVVTIDTAVIPNPEEPASPTIDLVQDDVGAVQGDLSSGSITDDNRPTLVGSANSGYIVNVYDGDMLLGSAVADAQGKWSFTPLALPDGPHSFYVTGTTSTGETSQPSPEFSLSIDTMPFMAFIDRVEDNVGAVTGNVVNGGATDDARPLISGTGQAGDTVIIYANGSELGRTTVAADGSWSFQPESPLMDGHHELTVAVTDAQGNTSAPGASFEIVIDTMAPSPVSDLVITDDVGIYQGVLQHGDVTDDYTPTFSGKAEAGNTVFIFANDQLMGSAGVDANGNWIFTPAMPLPMGDYDFTTVVEDPAGNRSEISESVHLTLNSDVIQDFVEITQVIDDVGIVTGSVSYNGVTDDARPQISGIGSAGQQVIVYAIAHEGMREIGRATVDADGKWSLKSNIALAEGRNELIADLMDFDGNLLLVSSVYAITVDITAPMPVTDLVITDNVGDYQGVLKNGDSTDDYQPTFSGKAEAGNTVFIFANDQLMGSVRVDANGDWTFTPAMPLPMGDYQFTTMVADQAGNRSEISEPVHLILDGVVIPSFVEITEAIDNVGMITGSLASNDITDDARPQIAGNAMPGDIINIYDGEILLGSTAASESGYWSFIPTVDLADGQHSFTAAVVDVAGHVGKPSAEFVVIIDTVAPVSPTIESVIDNVGNYQGVLKNGDVTDDVTPTFSGKGEAGNIIVIYANDQMIASTLVDADGNWTFTPATSLPLGEYHFTVAAIDPAGNQSAQSGSINLIIDNSGTPPVIQITQLIDDVGSVTGELAANSVTDDARPQIMGVAMAGNVVKIYDGGVEIGSTIANESGQWSFTPAFNLADGEHRLTASEVDVVGNYSPRSPEFVFTVDTIPSATPTIESVSADFRGDLTSGSAINNGTPTLKGSAEQGSVVNIFDNGILLGSTIADSAGKWSFTPTAELSEGEHAFTVAGNMGAPSGEFTVIVDYDLHIHPPVPEEPSVPTIDVVINDAQEVVSNGGVSDDFTPTLLGKGGLGDIIHVYDRGVLLGSAVVNDDYNWSFTPELPLSDGNHVFFVTATNAAEVVSQPSADYVVILDYPVSYPDLAITEVLDQVGAFTGNLSIGDMTDDNRPVIKGTGTAGDMVIVYTTGQHELGRTMVDADGLWSLRPVNPLPEGDNALTAVGVNADGEMTMPTPPFTISISCGLPATFAVIESVLDDVGAQQGMLQKGDITDDNLPTLQGSAGIGNIVSLYDNNVLLGSTQADASGKWSFTSIYALGDGEHKITVTAKDMHGNVSDPSGVFNFTVDTTADTGESVMAVALGDVLRVGSDELTFTADSEKQSSLQTENVAVAQNHYQSEGSSYNVWTMGASTVEVPVENVVNPVIL</sequence>
<feature type="domain" description="Bacterial Ig-like" evidence="2">
    <location>
        <begin position="225"/>
        <end position="299"/>
    </location>
</feature>
<feature type="domain" description="Bacterial Ig-like" evidence="2">
    <location>
        <begin position="845"/>
        <end position="921"/>
    </location>
</feature>
<feature type="domain" description="Bacterial Ig-like" evidence="2">
    <location>
        <begin position="1682"/>
        <end position="1759"/>
    </location>
</feature>
<dbReference type="Proteomes" id="UP001296969">
    <property type="component" value="Unassembled WGS sequence"/>
</dbReference>